<comment type="caution">
    <text evidence="1">The sequence shown here is derived from an EMBL/GenBank/DDBJ whole genome shotgun (WGS) entry which is preliminary data.</text>
</comment>
<organism evidence="1 2">
    <name type="scientific">Peronospora matthiolae</name>
    <dbReference type="NCBI Taxonomy" id="2874970"/>
    <lineage>
        <taxon>Eukaryota</taxon>
        <taxon>Sar</taxon>
        <taxon>Stramenopiles</taxon>
        <taxon>Oomycota</taxon>
        <taxon>Peronosporomycetes</taxon>
        <taxon>Peronosporales</taxon>
        <taxon>Peronosporaceae</taxon>
        <taxon>Peronospora</taxon>
    </lineage>
</organism>
<proteinExistence type="predicted"/>
<sequence>METAMNLSEAQQVTLEKLKALIEHEQVAIIVSQGLEALRARLEAFSNFDSTLIGQVHDHVASAMPTRYVPTDTESRTRPLVLSVKTFEGKRGKIFFLWVREMEVTISSALLRSEQQKVGLSLSKLGGRSREWAVTSGTSTGEAFPIRNMLKQQLS</sequence>
<dbReference type="AlphaFoldDB" id="A0AAV1UCB4"/>
<protein>
    <submittedName>
        <fullName evidence="1">Uncharacterized protein</fullName>
    </submittedName>
</protein>
<gene>
    <name evidence="1" type="ORF">PM001_LOCUS16457</name>
</gene>
<dbReference type="Proteomes" id="UP001162060">
    <property type="component" value="Unassembled WGS sequence"/>
</dbReference>
<dbReference type="EMBL" id="CAKLBY020000173">
    <property type="protein sequence ID" value="CAK7931307.1"/>
    <property type="molecule type" value="Genomic_DNA"/>
</dbReference>
<reference evidence="1" key="1">
    <citation type="submission" date="2024-01" db="EMBL/GenBank/DDBJ databases">
        <authorList>
            <person name="Webb A."/>
        </authorList>
    </citation>
    <scope>NUCLEOTIDE SEQUENCE</scope>
    <source>
        <strain evidence="1">Pm1</strain>
    </source>
</reference>
<evidence type="ECO:0000313" key="2">
    <source>
        <dbReference type="Proteomes" id="UP001162060"/>
    </source>
</evidence>
<evidence type="ECO:0000313" key="1">
    <source>
        <dbReference type="EMBL" id="CAK7931307.1"/>
    </source>
</evidence>
<accession>A0AAV1UCB4</accession>
<name>A0AAV1UCB4_9STRA</name>